<gene>
    <name evidence="1" type="ORF">Ssi02_51670</name>
</gene>
<reference evidence="1" key="1">
    <citation type="submission" date="2021-01" db="EMBL/GenBank/DDBJ databases">
        <title>Whole genome shotgun sequence of Sinosporangium siamense NBRC 109515.</title>
        <authorList>
            <person name="Komaki H."/>
            <person name="Tamura T."/>
        </authorList>
    </citation>
    <scope>NUCLEOTIDE SEQUENCE</scope>
    <source>
        <strain evidence="1">NBRC 109515</strain>
    </source>
</reference>
<evidence type="ECO:0000313" key="1">
    <source>
        <dbReference type="EMBL" id="GII94936.1"/>
    </source>
</evidence>
<evidence type="ECO:0000313" key="2">
    <source>
        <dbReference type="Proteomes" id="UP000606172"/>
    </source>
</evidence>
<organism evidence="1 2">
    <name type="scientific">Sinosporangium siamense</name>
    <dbReference type="NCBI Taxonomy" id="1367973"/>
    <lineage>
        <taxon>Bacteria</taxon>
        <taxon>Bacillati</taxon>
        <taxon>Actinomycetota</taxon>
        <taxon>Actinomycetes</taxon>
        <taxon>Streptosporangiales</taxon>
        <taxon>Streptosporangiaceae</taxon>
        <taxon>Sinosporangium</taxon>
    </lineage>
</organism>
<sequence length="136" mass="14123">MPASGSQVSVTPLGAGPGMLGAFKVCTVMDSWSTVPAPLPGGVSSDAETGDAAVSAAQASRVIVNILMDMGFPMSVRWEVKDGSGLGVPLVVAGILSPAPIPGMSIARKISRELADRANFKHKIYLSWDRVLRVMS</sequence>
<protein>
    <submittedName>
        <fullName evidence="1">Uncharacterized protein</fullName>
    </submittedName>
</protein>
<accession>A0A919V950</accession>
<dbReference type="Proteomes" id="UP000606172">
    <property type="component" value="Unassembled WGS sequence"/>
</dbReference>
<name>A0A919V950_9ACTN</name>
<keyword evidence="2" id="KW-1185">Reference proteome</keyword>
<dbReference type="AlphaFoldDB" id="A0A919V950"/>
<dbReference type="EMBL" id="BOOW01000032">
    <property type="protein sequence ID" value="GII94936.1"/>
    <property type="molecule type" value="Genomic_DNA"/>
</dbReference>
<comment type="caution">
    <text evidence="1">The sequence shown here is derived from an EMBL/GenBank/DDBJ whole genome shotgun (WGS) entry which is preliminary data.</text>
</comment>
<proteinExistence type="predicted"/>